<dbReference type="InterPro" id="IPR047262">
    <property type="entry name" value="PRX-like1"/>
</dbReference>
<evidence type="ECO:0000313" key="2">
    <source>
        <dbReference type="EMBL" id="SPC34950.1"/>
    </source>
</evidence>
<dbReference type="GO" id="GO:0016209">
    <property type="term" value="F:antioxidant activity"/>
    <property type="evidence" value="ECO:0007669"/>
    <property type="project" value="InterPro"/>
</dbReference>
<protein>
    <recommendedName>
        <fullName evidence="1">Thioredoxin domain-containing protein</fullName>
    </recommendedName>
</protein>
<dbReference type="Proteomes" id="UP000236248">
    <property type="component" value="Chromosome NCAV"/>
</dbReference>
<dbReference type="KEGG" id="ncv:NCAV_1787"/>
<dbReference type="InterPro" id="IPR000866">
    <property type="entry name" value="AhpC/TSA"/>
</dbReference>
<dbReference type="RefSeq" id="WP_103286501.1">
    <property type="nucleotide sequence ID" value="NZ_LT981265.1"/>
</dbReference>
<dbReference type="SUPFAM" id="SSF52833">
    <property type="entry name" value="Thioredoxin-like"/>
    <property type="match status" value="1"/>
</dbReference>
<proteinExistence type="predicted"/>
<accession>A0A2K5ATH9</accession>
<dbReference type="InterPro" id="IPR036249">
    <property type="entry name" value="Thioredoxin-like_sf"/>
</dbReference>
<dbReference type="GeneID" id="41595756"/>
<dbReference type="Gene3D" id="3.40.30.10">
    <property type="entry name" value="Glutaredoxin"/>
    <property type="match status" value="1"/>
</dbReference>
<keyword evidence="3" id="KW-1185">Reference proteome</keyword>
<dbReference type="GO" id="GO:0016491">
    <property type="term" value="F:oxidoreductase activity"/>
    <property type="evidence" value="ECO:0007669"/>
    <property type="project" value="InterPro"/>
</dbReference>
<dbReference type="AlphaFoldDB" id="A0A2K5ATH9"/>
<sequence>MARTYSIQKMNIGDRAIDFNLLGIDGKYYSLKDFKADALLIIFMANHCPYVRARMDDINMLYSKFHPRLDIVGINSNDPNYEGEGYENMKRFAKEFNVKFPYLFDETQEVARAYGAVCTPDPFLFDKERRLVYHGRINDAMNPDARPTVQIMAENVERVLRGEKIEKPFDPSVGCSIKWRTN</sequence>
<dbReference type="PANTHER" id="PTHR43640">
    <property type="entry name" value="OS07G0260300 PROTEIN"/>
    <property type="match status" value="1"/>
</dbReference>
<dbReference type="PANTHER" id="PTHR43640:SF1">
    <property type="entry name" value="THIOREDOXIN-DEPENDENT PEROXIREDOXIN"/>
    <property type="match status" value="1"/>
</dbReference>
<gene>
    <name evidence="2" type="ORF">NCAV_1787</name>
</gene>
<organism evidence="2 3">
    <name type="scientific">Candidatus Nitrosocaldus cavascurensis</name>
    <dbReference type="NCBI Taxonomy" id="2058097"/>
    <lineage>
        <taxon>Archaea</taxon>
        <taxon>Nitrososphaerota</taxon>
        <taxon>Nitrososphaeria</taxon>
        <taxon>Candidatus Nitrosocaldales</taxon>
        <taxon>Candidatus Nitrosocaldaceae</taxon>
        <taxon>Candidatus Nitrosocaldus</taxon>
    </lineage>
</organism>
<dbReference type="Pfam" id="PF00578">
    <property type="entry name" value="AhpC-TSA"/>
    <property type="match status" value="1"/>
</dbReference>
<dbReference type="CDD" id="cd02969">
    <property type="entry name" value="PRX_like1"/>
    <property type="match status" value="1"/>
</dbReference>
<evidence type="ECO:0000259" key="1">
    <source>
        <dbReference type="PROSITE" id="PS51352"/>
    </source>
</evidence>
<name>A0A2K5ATH9_9ARCH</name>
<feature type="domain" description="Thioredoxin" evidence="1">
    <location>
        <begin position="10"/>
        <end position="161"/>
    </location>
</feature>
<evidence type="ECO:0000313" key="3">
    <source>
        <dbReference type="Proteomes" id="UP000236248"/>
    </source>
</evidence>
<dbReference type="PROSITE" id="PS51352">
    <property type="entry name" value="THIOREDOXIN_2"/>
    <property type="match status" value="1"/>
</dbReference>
<reference evidence="3" key="1">
    <citation type="submission" date="2018-01" db="EMBL/GenBank/DDBJ databases">
        <authorList>
            <person name="Kerou L M."/>
        </authorList>
    </citation>
    <scope>NUCLEOTIDE SEQUENCE [LARGE SCALE GENOMIC DNA]</scope>
    <source>
        <strain evidence="3">SCU2</strain>
    </source>
</reference>
<dbReference type="InterPro" id="IPR013766">
    <property type="entry name" value="Thioredoxin_domain"/>
</dbReference>
<dbReference type="EMBL" id="LT981265">
    <property type="protein sequence ID" value="SPC34950.1"/>
    <property type="molecule type" value="Genomic_DNA"/>
</dbReference>